<protein>
    <submittedName>
        <fullName evidence="1">Prepilin-type N-terminal cleavage/methylation domain-containing protein</fullName>
    </submittedName>
</protein>
<evidence type="ECO:0000313" key="1">
    <source>
        <dbReference type="EMBL" id="NGN43696.1"/>
    </source>
</evidence>
<dbReference type="EMBL" id="JAAKZG010000010">
    <property type="protein sequence ID" value="NGN43696.1"/>
    <property type="molecule type" value="Genomic_DNA"/>
</dbReference>
<organism evidence="1 2">
    <name type="scientific">Mesorhizobium zhangyense</name>
    <dbReference type="NCBI Taxonomy" id="1776730"/>
    <lineage>
        <taxon>Bacteria</taxon>
        <taxon>Pseudomonadati</taxon>
        <taxon>Pseudomonadota</taxon>
        <taxon>Alphaproteobacteria</taxon>
        <taxon>Hyphomicrobiales</taxon>
        <taxon>Phyllobacteriaceae</taxon>
        <taxon>Mesorhizobium</taxon>
    </lineage>
</organism>
<dbReference type="Pfam" id="PF07963">
    <property type="entry name" value="N_methyl"/>
    <property type="match status" value="1"/>
</dbReference>
<gene>
    <name evidence="1" type="ORF">G6N74_21780</name>
</gene>
<name>A0A7C9RA66_9HYPH</name>
<keyword evidence="2" id="KW-1185">Reference proteome</keyword>
<dbReference type="NCBIfam" id="TIGR02532">
    <property type="entry name" value="IV_pilin_GFxxxE"/>
    <property type="match status" value="1"/>
</dbReference>
<accession>A0A7C9RA66</accession>
<dbReference type="InterPro" id="IPR012902">
    <property type="entry name" value="N_methyl_site"/>
</dbReference>
<dbReference type="Proteomes" id="UP000481252">
    <property type="component" value="Unassembled WGS sequence"/>
</dbReference>
<dbReference type="RefSeq" id="WP_165120097.1">
    <property type="nucleotide sequence ID" value="NZ_JAAKZG010000010.1"/>
</dbReference>
<dbReference type="AlphaFoldDB" id="A0A7C9RA66"/>
<comment type="caution">
    <text evidence="1">The sequence shown here is derived from an EMBL/GenBank/DDBJ whole genome shotgun (WGS) entry which is preliminary data.</text>
</comment>
<proteinExistence type="predicted"/>
<evidence type="ECO:0000313" key="2">
    <source>
        <dbReference type="Proteomes" id="UP000481252"/>
    </source>
</evidence>
<sequence length="122" mass="13202">MKARLRRGFTLIEVLASLAIAMLLIVPIARIITGAAGAFAGLERSTERRVGVQAAMAAAMTLEPLRGGRSVIGDFTVIVEPYRFERGAALAKAGWQLYSVTIRSTDRSDDDVIQTVRLGKLK</sequence>
<reference evidence="1 2" key="1">
    <citation type="submission" date="2020-02" db="EMBL/GenBank/DDBJ databases">
        <title>Genome sequence of the type strain CGMCC 1.15528 of Mesorhizobium zhangyense.</title>
        <authorList>
            <person name="Gao J."/>
            <person name="Sun J."/>
        </authorList>
    </citation>
    <scope>NUCLEOTIDE SEQUENCE [LARGE SCALE GENOMIC DNA]</scope>
    <source>
        <strain evidence="1 2">CGMCC 1.15528</strain>
    </source>
</reference>